<protein>
    <submittedName>
        <fullName evidence="1">Uncharacterized protein</fullName>
    </submittedName>
</protein>
<reference evidence="1 2" key="1">
    <citation type="submission" date="2015-05" db="EMBL/GenBank/DDBJ databases">
        <authorList>
            <person name="Goodhead I."/>
        </authorList>
    </citation>
    <scope>NUCLEOTIDE SEQUENCE [LARGE SCALE GENOMIC DNA]</scope>
    <source>
        <strain evidence="2">morsitans</strain>
    </source>
</reference>
<name>A0A193QIZ9_SODGM</name>
<organism evidence="1 2">
    <name type="scientific">Sodalis glossinidius (strain morsitans)</name>
    <dbReference type="NCBI Taxonomy" id="343509"/>
    <lineage>
        <taxon>Bacteria</taxon>
        <taxon>Pseudomonadati</taxon>
        <taxon>Pseudomonadota</taxon>
        <taxon>Gammaproteobacteria</taxon>
        <taxon>Enterobacterales</taxon>
        <taxon>Bruguierivoracaceae</taxon>
        <taxon>Sodalis</taxon>
    </lineage>
</organism>
<dbReference type="AlphaFoldDB" id="A0A193QIZ9"/>
<evidence type="ECO:0000313" key="1">
    <source>
        <dbReference type="EMBL" id="CRL45141.1"/>
    </source>
</evidence>
<gene>
    <name evidence="1" type="ORF">SGGMMB4_02687</name>
</gene>
<proteinExistence type="predicted"/>
<accession>A0A193QIZ9</accession>
<dbReference type="EMBL" id="LN854557">
    <property type="protein sequence ID" value="CRL45141.1"/>
    <property type="molecule type" value="Genomic_DNA"/>
</dbReference>
<dbReference type="Proteomes" id="UP000245838">
    <property type="component" value="Chromosome sggmmb4_Chromosome"/>
</dbReference>
<sequence length="82" mass="8986">MGKAKTFGVAIPQAFCSETNFGLRRSSGIDFKVPRKLLAAFSPLKRNIVPLRSKKRVARLTGGFLVCAAETHFSGRFLSKSL</sequence>
<evidence type="ECO:0000313" key="2">
    <source>
        <dbReference type="Proteomes" id="UP000245838"/>
    </source>
</evidence>